<proteinExistence type="predicted"/>
<dbReference type="EMBL" id="JAFFGZ010000006">
    <property type="protein sequence ID" value="KAK4642973.1"/>
    <property type="molecule type" value="Genomic_DNA"/>
</dbReference>
<feature type="domain" description="DUF1996" evidence="1">
    <location>
        <begin position="39"/>
        <end position="303"/>
    </location>
</feature>
<comment type="caution">
    <text evidence="2">The sequence shown here is derived from an EMBL/GenBank/DDBJ whole genome shotgun (WGS) entry which is preliminary data.</text>
</comment>
<accession>A0ABR0FHQ0</accession>
<evidence type="ECO:0000259" key="1">
    <source>
        <dbReference type="Pfam" id="PF09362"/>
    </source>
</evidence>
<sequence>MRMKYVDFLAMVGLATARREYRPASLKMSCSQLVRDRIDPLVNPGVLGTPHIHQIVGGNSFNTTMDPLTHDPATLSTCTTCTFTDDFSNYWTAIMYFRARNNTYHRVPQLGSLFHESAREGGMTIYYFPQFVNPKPGTIKAFAPGFRMRVGHPDRVHPVNESGHPRPEHKPTALYDGITYTCLETEGTRFTNLTSSFPPHPCPSGILTTLPFPSCWDGKNLDSTDHQSHVSFAEGGTVGYTQGGKCPASHPVMIPQIMLETRWDTTLFNDPDLWPEEQGKQPFLWSFGDGVGYGHHGDYVFGWRGDSLQTTFDRVDCSGDQICGLPVQTIERANGCFGERRVVEGVDGWLGEMPGGVVVRD</sequence>
<dbReference type="Proteomes" id="UP001322138">
    <property type="component" value="Unassembled WGS sequence"/>
</dbReference>
<gene>
    <name evidence="2" type="ORF">QC761_402090</name>
</gene>
<dbReference type="RefSeq" id="XP_062731949.1">
    <property type="nucleotide sequence ID" value="XM_062878495.1"/>
</dbReference>
<organism evidence="2 3">
    <name type="scientific">Podospora bellae-mahoneyi</name>
    <dbReference type="NCBI Taxonomy" id="2093777"/>
    <lineage>
        <taxon>Eukaryota</taxon>
        <taxon>Fungi</taxon>
        <taxon>Dikarya</taxon>
        <taxon>Ascomycota</taxon>
        <taxon>Pezizomycotina</taxon>
        <taxon>Sordariomycetes</taxon>
        <taxon>Sordariomycetidae</taxon>
        <taxon>Sordariales</taxon>
        <taxon>Podosporaceae</taxon>
        <taxon>Podospora</taxon>
    </lineage>
</organism>
<evidence type="ECO:0000313" key="2">
    <source>
        <dbReference type="EMBL" id="KAK4642973.1"/>
    </source>
</evidence>
<dbReference type="PANTHER" id="PTHR43662">
    <property type="match status" value="1"/>
</dbReference>
<protein>
    <recommendedName>
        <fullName evidence="1">DUF1996 domain-containing protein</fullName>
    </recommendedName>
</protein>
<dbReference type="PANTHER" id="PTHR43662:SF13">
    <property type="entry name" value="DUF1996 DOMAIN-CONTAINING PROTEIN"/>
    <property type="match status" value="1"/>
</dbReference>
<dbReference type="InterPro" id="IPR018535">
    <property type="entry name" value="DUF1996"/>
</dbReference>
<keyword evidence="3" id="KW-1185">Reference proteome</keyword>
<evidence type="ECO:0000313" key="3">
    <source>
        <dbReference type="Proteomes" id="UP001322138"/>
    </source>
</evidence>
<dbReference type="GeneID" id="87897977"/>
<reference evidence="2 3" key="1">
    <citation type="journal article" date="2023" name="bioRxiv">
        <title>High-quality genome assemblies of four members of thePodospora anserinaspecies complex.</title>
        <authorList>
            <person name="Ament-Velasquez S.L."/>
            <person name="Vogan A.A."/>
            <person name="Wallerman O."/>
            <person name="Hartmann F."/>
            <person name="Gautier V."/>
            <person name="Silar P."/>
            <person name="Giraud T."/>
            <person name="Johannesson H."/>
        </authorList>
    </citation>
    <scope>NUCLEOTIDE SEQUENCE [LARGE SCALE GENOMIC DNA]</scope>
    <source>
        <strain evidence="2 3">CBS 112042</strain>
    </source>
</reference>
<dbReference type="Pfam" id="PF09362">
    <property type="entry name" value="DUF1996"/>
    <property type="match status" value="1"/>
</dbReference>
<name>A0ABR0FHQ0_9PEZI</name>